<dbReference type="AlphaFoldDB" id="A0A5C0VGQ8"/>
<evidence type="ECO:0000313" key="3">
    <source>
        <dbReference type="EMBL" id="QEK50791.1"/>
    </source>
</evidence>
<feature type="signal peptide" evidence="1">
    <location>
        <begin position="1"/>
        <end position="21"/>
    </location>
</feature>
<sequence length="132" mass="14981">MNFKRTIILGIAFLISTLTYAQEQEKKIEENPKWDIGLEGMLGFAVGKDFYAFNVGGPSLMLRLNNNWKLGVGALPSFYIKNGKTGAKLGVAPRIDYKNFALIAPFFHFDSTDEWVWSIGLGYRFHRKDKAK</sequence>
<feature type="chain" id="PRO_5044618665" description="Outer membrane protein beta-barrel domain-containing protein" evidence="1">
    <location>
        <begin position="22"/>
        <end position="132"/>
    </location>
</feature>
<evidence type="ECO:0008006" key="5">
    <source>
        <dbReference type="Google" id="ProtNLM"/>
    </source>
</evidence>
<keyword evidence="4" id="KW-1185">Reference proteome</keyword>
<evidence type="ECO:0000256" key="1">
    <source>
        <dbReference type="SAM" id="SignalP"/>
    </source>
</evidence>
<dbReference type="KEGG" id="pej:FYC62_01990"/>
<dbReference type="EMBL" id="CP043329">
    <property type="protein sequence ID" value="QEK50572.1"/>
    <property type="molecule type" value="Genomic_DNA"/>
</dbReference>
<organism evidence="3 4">
    <name type="scientific">Pedobacter aquae</name>
    <dbReference type="NCBI Taxonomy" id="2605747"/>
    <lineage>
        <taxon>Bacteria</taxon>
        <taxon>Pseudomonadati</taxon>
        <taxon>Bacteroidota</taxon>
        <taxon>Sphingobacteriia</taxon>
        <taxon>Sphingobacteriales</taxon>
        <taxon>Sphingobacteriaceae</taxon>
        <taxon>Pedobacter</taxon>
    </lineage>
</organism>
<dbReference type="Proteomes" id="UP000323653">
    <property type="component" value="Chromosome"/>
</dbReference>
<dbReference type="RefSeq" id="WP_052177066.1">
    <property type="nucleotide sequence ID" value="NZ_CP043329.1"/>
</dbReference>
<proteinExistence type="predicted"/>
<protein>
    <recommendedName>
        <fullName evidence="5">Outer membrane protein beta-barrel domain-containing protein</fullName>
    </recommendedName>
</protein>
<dbReference type="EMBL" id="CP043329">
    <property type="protein sequence ID" value="QEK50791.1"/>
    <property type="molecule type" value="Genomic_DNA"/>
</dbReference>
<keyword evidence="1" id="KW-0732">Signal</keyword>
<accession>A0A5C0VGQ8</accession>
<dbReference type="KEGG" id="pej:FYC62_03235"/>
<evidence type="ECO:0000313" key="4">
    <source>
        <dbReference type="Proteomes" id="UP000323653"/>
    </source>
</evidence>
<evidence type="ECO:0000313" key="2">
    <source>
        <dbReference type="EMBL" id="QEK50572.1"/>
    </source>
</evidence>
<name>A0A5C0VGQ8_9SPHI</name>
<reference evidence="3 4" key="1">
    <citation type="submission" date="2019-08" db="EMBL/GenBank/DDBJ databases">
        <title>Pedobacter sp. nov., isolated from Han river, South Korea.</title>
        <authorList>
            <person name="Lee D.-H."/>
            <person name="Kim Y.-S."/>
            <person name="Hwang E.-M."/>
            <person name="Le Tran T.C."/>
            <person name="Cha C.-J."/>
        </authorList>
    </citation>
    <scope>NUCLEOTIDE SEQUENCE [LARGE SCALE GENOMIC DNA]</scope>
    <source>
        <strain evidence="3 4">CJ43</strain>
    </source>
</reference>
<gene>
    <name evidence="2" type="ORF">FYC62_01990</name>
    <name evidence="3" type="ORF">FYC62_03235</name>
</gene>